<dbReference type="EMBL" id="FNIW01000010">
    <property type="protein sequence ID" value="SDO11726.1"/>
    <property type="molecule type" value="Genomic_DNA"/>
</dbReference>
<gene>
    <name evidence="1" type="ORF">SAMN04487900_11030</name>
</gene>
<dbReference type="AlphaFoldDB" id="A0A1H0GXF2"/>
<accession>A0A1H0GXF2</accession>
<evidence type="ECO:0000313" key="1">
    <source>
        <dbReference type="EMBL" id="SDO11726.1"/>
    </source>
</evidence>
<sequence length="156" mass="17640">MTTPQAAIEAFFKKSFEIIQREIFMAFAKLGEECVVKIRDRSQDESWYDHTSNLRSSIGYAIYDYGFEQISSAFETIKGGSTGSQEGKRMVKELAKEYSNVFALVVIAAMNYAEYVEAIEGKDVLASTELWAKAEVEKRLQRAKESAIKKINALKL</sequence>
<organism evidence="1 2">
    <name type="scientific">Prevotella communis</name>
    <dbReference type="NCBI Taxonomy" id="2913614"/>
    <lineage>
        <taxon>Bacteria</taxon>
        <taxon>Pseudomonadati</taxon>
        <taxon>Bacteroidota</taxon>
        <taxon>Bacteroidia</taxon>
        <taxon>Bacteroidales</taxon>
        <taxon>Prevotellaceae</taxon>
        <taxon>Prevotella</taxon>
    </lineage>
</organism>
<protein>
    <submittedName>
        <fullName evidence="1">Uncharacterized protein</fullName>
    </submittedName>
</protein>
<proteinExistence type="predicted"/>
<evidence type="ECO:0000313" key="2">
    <source>
        <dbReference type="Proteomes" id="UP000199134"/>
    </source>
</evidence>
<dbReference type="Proteomes" id="UP000199134">
    <property type="component" value="Unassembled WGS sequence"/>
</dbReference>
<comment type="caution">
    <text evidence="1">The sequence shown here is derived from an EMBL/GenBank/DDBJ whole genome shotgun (WGS) entry which is preliminary data.</text>
</comment>
<name>A0A1H0GXF2_9BACT</name>
<reference evidence="2" key="1">
    <citation type="submission" date="2016-10" db="EMBL/GenBank/DDBJ databases">
        <authorList>
            <person name="de Groot N.N."/>
        </authorList>
    </citation>
    <scope>NUCLEOTIDE SEQUENCE [LARGE SCALE GENOMIC DNA]</scope>
    <source>
        <strain evidence="2">BP1-145</strain>
    </source>
</reference>